<reference evidence="2 3" key="1">
    <citation type="submission" date="2020-12" db="EMBL/GenBank/DDBJ databases">
        <title>Metabolic potential, ecology and presence of endohyphal bacteria is reflected in genomic diversity of Mucoromycotina.</title>
        <authorList>
            <person name="Muszewska A."/>
            <person name="Okrasinska A."/>
            <person name="Steczkiewicz K."/>
            <person name="Drgas O."/>
            <person name="Orlowska M."/>
            <person name="Perlinska-Lenart U."/>
            <person name="Aleksandrzak-Piekarczyk T."/>
            <person name="Szatraj K."/>
            <person name="Zielenkiewicz U."/>
            <person name="Pilsyk S."/>
            <person name="Malc E."/>
            <person name="Mieczkowski P."/>
            <person name="Kruszewska J.S."/>
            <person name="Biernat P."/>
            <person name="Pawlowska J."/>
        </authorList>
    </citation>
    <scope>NUCLEOTIDE SEQUENCE [LARGE SCALE GENOMIC DNA]</scope>
    <source>
        <strain evidence="2 3">CBS 142.35</strain>
    </source>
</reference>
<keyword evidence="3" id="KW-1185">Reference proteome</keyword>
<comment type="caution">
    <text evidence="2">The sequence shown here is derived from an EMBL/GenBank/DDBJ whole genome shotgun (WGS) entry which is preliminary data.</text>
</comment>
<feature type="compositionally biased region" description="Basic and acidic residues" evidence="1">
    <location>
        <begin position="243"/>
        <end position="258"/>
    </location>
</feature>
<dbReference type="OrthoDB" id="2299835at2759"/>
<evidence type="ECO:0000256" key="1">
    <source>
        <dbReference type="SAM" id="MobiDB-lite"/>
    </source>
</evidence>
<gene>
    <name evidence="2" type="ORF">INT45_010957</name>
</gene>
<evidence type="ECO:0000313" key="2">
    <source>
        <dbReference type="EMBL" id="KAG2214078.1"/>
    </source>
</evidence>
<dbReference type="AlphaFoldDB" id="A0A8H7RQU4"/>
<feature type="region of interest" description="Disordered" evidence="1">
    <location>
        <begin position="1"/>
        <end position="31"/>
    </location>
</feature>
<dbReference type="EMBL" id="JAEPRB010000641">
    <property type="protein sequence ID" value="KAG2214078.1"/>
    <property type="molecule type" value="Genomic_DNA"/>
</dbReference>
<feature type="compositionally biased region" description="Basic residues" evidence="1">
    <location>
        <begin position="228"/>
        <end position="242"/>
    </location>
</feature>
<accession>A0A8H7RQU4</accession>
<sequence length="258" mass="28983">MSTTMHSRLKTVECKASTSNSKRKVPRPTPEELEEAAHGLHSLKDAVQRKIKSKIPDDYDMGLLAVKFSRLNLNSAARRFTFTLDLIMSSHKSTARTTGKRKGYSEQQPAPGIRKSRRLLEKAMSALNVTGENEPTASLENAIEEDVIMIDSVTVTHEEDLDTEPSNYQIHFEVDQVRLIQTGDAIDNESDDEDSSDNSESNKEEMTLLSIAPESPAVRRTPSIPQVAKKKRTSHVVKKSRGKYVDYESDQLRERALQ</sequence>
<protein>
    <submittedName>
        <fullName evidence="2">Uncharacterized protein</fullName>
    </submittedName>
</protein>
<name>A0A8H7RQU4_9FUNG</name>
<dbReference type="Proteomes" id="UP000646827">
    <property type="component" value="Unassembled WGS sequence"/>
</dbReference>
<evidence type="ECO:0000313" key="3">
    <source>
        <dbReference type="Proteomes" id="UP000646827"/>
    </source>
</evidence>
<organism evidence="2 3">
    <name type="scientific">Circinella minor</name>
    <dbReference type="NCBI Taxonomy" id="1195481"/>
    <lineage>
        <taxon>Eukaryota</taxon>
        <taxon>Fungi</taxon>
        <taxon>Fungi incertae sedis</taxon>
        <taxon>Mucoromycota</taxon>
        <taxon>Mucoromycotina</taxon>
        <taxon>Mucoromycetes</taxon>
        <taxon>Mucorales</taxon>
        <taxon>Lichtheimiaceae</taxon>
        <taxon>Circinella</taxon>
    </lineage>
</organism>
<proteinExistence type="predicted"/>
<feature type="compositionally biased region" description="Acidic residues" evidence="1">
    <location>
        <begin position="186"/>
        <end position="197"/>
    </location>
</feature>
<feature type="region of interest" description="Disordered" evidence="1">
    <location>
        <begin position="186"/>
        <end position="258"/>
    </location>
</feature>